<dbReference type="SMART" id="SM01266">
    <property type="entry name" value="Mac"/>
    <property type="match status" value="1"/>
</dbReference>
<dbReference type="Gene3D" id="4.10.240.10">
    <property type="entry name" value="Zn(2)-C6 fungal-type DNA-binding domain"/>
    <property type="match status" value="1"/>
</dbReference>
<dbReference type="AlphaFoldDB" id="A0A8T9C7A5"/>
<organism evidence="6 7">
    <name type="scientific">Lachnellula suecica</name>
    <dbReference type="NCBI Taxonomy" id="602035"/>
    <lineage>
        <taxon>Eukaryota</taxon>
        <taxon>Fungi</taxon>
        <taxon>Dikarya</taxon>
        <taxon>Ascomycota</taxon>
        <taxon>Pezizomycotina</taxon>
        <taxon>Leotiomycetes</taxon>
        <taxon>Helotiales</taxon>
        <taxon>Lachnaceae</taxon>
        <taxon>Lachnellula</taxon>
    </lineage>
</organism>
<feature type="compositionally biased region" description="Polar residues" evidence="4">
    <location>
        <begin position="187"/>
        <end position="200"/>
    </location>
</feature>
<feature type="compositionally biased region" description="Low complexity" evidence="4">
    <location>
        <begin position="132"/>
        <end position="142"/>
    </location>
</feature>
<proteinExistence type="inferred from homology"/>
<dbReference type="Proteomes" id="UP000469558">
    <property type="component" value="Unassembled WGS sequence"/>
</dbReference>
<dbReference type="InterPro" id="IPR024688">
    <property type="entry name" value="Mac_dom"/>
</dbReference>
<dbReference type="InterPro" id="IPR051159">
    <property type="entry name" value="Hexapeptide_acetyltransf"/>
</dbReference>
<dbReference type="PANTHER" id="PTHR23416:SF76">
    <property type="entry name" value="ZN(II)2CYS6 TRANSCRIPTION FACTOR (EUROFUNG)"/>
    <property type="match status" value="1"/>
</dbReference>
<evidence type="ECO:0000256" key="1">
    <source>
        <dbReference type="ARBA" id="ARBA00007274"/>
    </source>
</evidence>
<dbReference type="GO" id="GO:0008374">
    <property type="term" value="F:O-acyltransferase activity"/>
    <property type="evidence" value="ECO:0007669"/>
    <property type="project" value="TreeGrafter"/>
</dbReference>
<sequence length="690" mass="75829">MASEEDSIVVQTESPTSRFTAVNGKEPSVEESPVNGMNGNGNGNGPSSRRGSDERSNGQPRITPPGQEKLTITTTTQRDDWVPPANGARHPYQTPQTGTYTEADVSHKRKRSGSMDQNSAKSYHNHNLPSSTKETPTTATTTDSDGPRDDNLRPPSQSDQRDSYGSDAQYRHFIGEDQRSHDHGNDPWSSRQYSQLGQITSDEHLSEVLQRASQGLDSQHRDYDHGSPGDDDRSNPYGGYGHDRREMSVQSDPKKRKRNFSNRTKTGCMTCRRRKKKCDETKPECNNCLRGGFVCSGYQQRGQWPKTDQKQAPIALQSKNEYENSGYAQSSPYNSQHLSHPRREPLPGYRGQGLRVDPQHGRPIGMADDQPSASTMSASVASPENNRLSTISYAQQTPTPVTASSSAYPDRNEKNAYERVGPLHDLSRIDPETGTPRSAISNLPQLLHPQMGSDSPHSNPQVAAQLALSNLASTSRQRTQKEEMLAGRHYFPFDKELVLERERCNGACWRFNSSTNPNNGVSPEERARLFRDILQPREHVISPTQASPVTPVGRVGENVVVEAPFNCDYGYNITIGQDVAIGKNCTILDTCEVKIGDRCNIGPNVNIYTATLPIDPKRRLGSRGPSLGRKITIDADCWIGGGVTILPGRTIGKGSTVGAGSIVTRDVPPYTVVCGNPARVIRGLYPPQEG</sequence>
<name>A0A8T9C7A5_9HELO</name>
<evidence type="ECO:0000256" key="4">
    <source>
        <dbReference type="SAM" id="MobiDB-lite"/>
    </source>
</evidence>
<dbReference type="CDD" id="cd03357">
    <property type="entry name" value="LbH_MAT_GAT"/>
    <property type="match status" value="1"/>
</dbReference>
<evidence type="ECO:0000259" key="5">
    <source>
        <dbReference type="PROSITE" id="PS50048"/>
    </source>
</evidence>
<dbReference type="PANTHER" id="PTHR23416">
    <property type="entry name" value="SIALIC ACID SYNTHASE-RELATED"/>
    <property type="match status" value="1"/>
</dbReference>
<feature type="compositionally biased region" description="Basic and acidic residues" evidence="4">
    <location>
        <begin position="218"/>
        <end position="234"/>
    </location>
</feature>
<keyword evidence="2" id="KW-0808">Transferase</keyword>
<dbReference type="Pfam" id="PF12464">
    <property type="entry name" value="Mac"/>
    <property type="match status" value="1"/>
</dbReference>
<feature type="compositionally biased region" description="Basic and acidic residues" evidence="4">
    <location>
        <begin position="159"/>
        <end position="185"/>
    </location>
</feature>
<dbReference type="GO" id="GO:0008270">
    <property type="term" value="F:zinc ion binding"/>
    <property type="evidence" value="ECO:0007669"/>
    <property type="project" value="InterPro"/>
</dbReference>
<comment type="caution">
    <text evidence="6">The sequence shown here is derived from an EMBL/GenBank/DDBJ whole genome shotgun (WGS) entry which is preliminary data.</text>
</comment>
<dbReference type="InterPro" id="IPR011004">
    <property type="entry name" value="Trimer_LpxA-like_sf"/>
</dbReference>
<dbReference type="OrthoDB" id="25818at2759"/>
<dbReference type="SUPFAM" id="SSF51161">
    <property type="entry name" value="Trimeric LpxA-like enzymes"/>
    <property type="match status" value="1"/>
</dbReference>
<dbReference type="CDD" id="cd00067">
    <property type="entry name" value="GAL4"/>
    <property type="match status" value="1"/>
</dbReference>
<dbReference type="PROSITE" id="PS00463">
    <property type="entry name" value="ZN2_CY6_FUNGAL_1"/>
    <property type="match status" value="1"/>
</dbReference>
<dbReference type="InterPro" id="IPR001138">
    <property type="entry name" value="Zn2Cys6_DnaBD"/>
</dbReference>
<comment type="similarity">
    <text evidence="1">Belongs to the transferase hexapeptide repeat family.</text>
</comment>
<feature type="compositionally biased region" description="Polar residues" evidence="4">
    <location>
        <begin position="371"/>
        <end position="407"/>
    </location>
</feature>
<dbReference type="InterPro" id="IPR036864">
    <property type="entry name" value="Zn2-C6_fun-type_DNA-bd_sf"/>
</dbReference>
<feature type="compositionally biased region" description="Polar residues" evidence="4">
    <location>
        <begin position="9"/>
        <end position="20"/>
    </location>
</feature>
<evidence type="ECO:0000313" key="6">
    <source>
        <dbReference type="EMBL" id="TVY73366.1"/>
    </source>
</evidence>
<dbReference type="SMART" id="SM00066">
    <property type="entry name" value="GAL4"/>
    <property type="match status" value="1"/>
</dbReference>
<evidence type="ECO:0000313" key="7">
    <source>
        <dbReference type="Proteomes" id="UP000469558"/>
    </source>
</evidence>
<feature type="compositionally biased region" description="Polar residues" evidence="4">
    <location>
        <begin position="114"/>
        <end position="131"/>
    </location>
</feature>
<evidence type="ECO:0000256" key="3">
    <source>
        <dbReference type="ARBA" id="ARBA00023242"/>
    </source>
</evidence>
<dbReference type="PROSITE" id="PS50048">
    <property type="entry name" value="ZN2_CY6_FUNGAL_2"/>
    <property type="match status" value="1"/>
</dbReference>
<gene>
    <name evidence="6" type="primary">maa</name>
    <name evidence="6" type="ORF">LSUE1_G009825</name>
</gene>
<dbReference type="Pfam" id="PF14602">
    <property type="entry name" value="Hexapep_2"/>
    <property type="match status" value="1"/>
</dbReference>
<dbReference type="InterPro" id="IPR001451">
    <property type="entry name" value="Hexapep"/>
</dbReference>
<feature type="region of interest" description="Disordered" evidence="4">
    <location>
        <begin position="1"/>
        <end position="261"/>
    </location>
</feature>
<keyword evidence="3" id="KW-0539">Nucleus</keyword>
<protein>
    <submittedName>
        <fullName evidence="6">Putative maltose O-acetyltransferase</fullName>
    </submittedName>
</protein>
<dbReference type="SUPFAM" id="SSF57701">
    <property type="entry name" value="Zn2/Cys6 DNA-binding domain"/>
    <property type="match status" value="1"/>
</dbReference>
<dbReference type="GO" id="GO:0016407">
    <property type="term" value="F:acetyltransferase activity"/>
    <property type="evidence" value="ECO:0007669"/>
    <property type="project" value="InterPro"/>
</dbReference>
<dbReference type="Gene3D" id="2.160.10.10">
    <property type="entry name" value="Hexapeptide repeat proteins"/>
    <property type="match status" value="1"/>
</dbReference>
<dbReference type="Pfam" id="PF00172">
    <property type="entry name" value="Zn_clus"/>
    <property type="match status" value="1"/>
</dbReference>
<feature type="region of interest" description="Disordered" evidence="4">
    <location>
        <begin position="323"/>
        <end position="439"/>
    </location>
</feature>
<reference evidence="6 7" key="1">
    <citation type="submission" date="2018-05" db="EMBL/GenBank/DDBJ databases">
        <title>Genome sequencing and assembly of the regulated plant pathogen Lachnellula willkommii and related sister species for the development of diagnostic species identification markers.</title>
        <authorList>
            <person name="Giroux E."/>
            <person name="Bilodeau G."/>
        </authorList>
    </citation>
    <scope>NUCLEOTIDE SEQUENCE [LARGE SCALE GENOMIC DNA]</scope>
    <source>
        <strain evidence="6 7">CBS 268.59</strain>
    </source>
</reference>
<feature type="domain" description="Zn(2)-C6 fungal-type" evidence="5">
    <location>
        <begin position="267"/>
        <end position="296"/>
    </location>
</feature>
<dbReference type="Pfam" id="PF00132">
    <property type="entry name" value="Hexapep"/>
    <property type="match status" value="1"/>
</dbReference>
<evidence type="ECO:0000256" key="2">
    <source>
        <dbReference type="ARBA" id="ARBA00022679"/>
    </source>
</evidence>
<keyword evidence="7" id="KW-1185">Reference proteome</keyword>
<feature type="compositionally biased region" description="Polar residues" evidence="4">
    <location>
        <begin position="326"/>
        <end position="338"/>
    </location>
</feature>
<accession>A0A8T9C7A5</accession>
<dbReference type="GO" id="GO:0000981">
    <property type="term" value="F:DNA-binding transcription factor activity, RNA polymerase II-specific"/>
    <property type="evidence" value="ECO:0007669"/>
    <property type="project" value="InterPro"/>
</dbReference>
<feature type="compositionally biased region" description="Basic and acidic residues" evidence="4">
    <location>
        <begin position="410"/>
        <end position="431"/>
    </location>
</feature>
<dbReference type="EMBL" id="QGMK01001098">
    <property type="protein sequence ID" value="TVY73366.1"/>
    <property type="molecule type" value="Genomic_DNA"/>
</dbReference>